<evidence type="ECO:0000313" key="2">
    <source>
        <dbReference type="Proteomes" id="UP000005732"/>
    </source>
</evidence>
<proteinExistence type="predicted"/>
<gene>
    <name evidence="1" type="ORF">Rleg4DRAFT_0567</name>
</gene>
<organism evidence="1 2">
    <name type="scientific">Rhizobium leguminosarum bv. trifolii WSM2297</name>
    <dbReference type="NCBI Taxonomy" id="754762"/>
    <lineage>
        <taxon>Bacteria</taxon>
        <taxon>Pseudomonadati</taxon>
        <taxon>Pseudomonadota</taxon>
        <taxon>Alphaproteobacteria</taxon>
        <taxon>Hyphomicrobiales</taxon>
        <taxon>Rhizobiaceae</taxon>
        <taxon>Rhizobium/Agrobacterium group</taxon>
        <taxon>Rhizobium</taxon>
    </lineage>
</organism>
<dbReference type="AlphaFoldDB" id="J0VZX9"/>
<name>J0VZX9_RHILT</name>
<dbReference type="HOGENOM" id="CLU_1346892_0_0_5"/>
<accession>J0VZX9</accession>
<dbReference type="EMBL" id="JH719395">
    <property type="protein sequence ID" value="EJC78986.1"/>
    <property type="molecule type" value="Genomic_DNA"/>
</dbReference>
<reference evidence="1 2" key="1">
    <citation type="submission" date="2012-02" db="EMBL/GenBank/DDBJ databases">
        <title>Improved High-Quality Draft Sequence of Rhizobium leguminosarum bv. trifolii WSM2297.</title>
        <authorList>
            <consortium name="US DOE Joint Genome Institute"/>
            <person name="Lucas S."/>
            <person name="Han J."/>
            <person name="Lapidus A."/>
            <person name="Cheng J.-F."/>
            <person name="Goodwin L."/>
            <person name="Pitluck S."/>
            <person name="Peters L."/>
            <person name="Ovchinnikova G."/>
            <person name="Zhang X."/>
            <person name="Detter J.C."/>
            <person name="Han C."/>
            <person name="Tapia R."/>
            <person name="Land M."/>
            <person name="Hauser L."/>
            <person name="Kyrpides N."/>
            <person name="Ivanova N."/>
            <person name="Pagani I."/>
            <person name="Brau L."/>
            <person name="Yates R."/>
            <person name="O'Hara G."/>
            <person name="Rui T."/>
            <person name="Howieson J."/>
            <person name="Reeve W."/>
            <person name="Woyke T."/>
        </authorList>
    </citation>
    <scope>NUCLEOTIDE SEQUENCE [LARGE SCALE GENOMIC DNA]</scope>
    <source>
        <strain evidence="1 2">WSM2297</strain>
    </source>
</reference>
<protein>
    <submittedName>
        <fullName evidence="1">Uncharacterized protein</fullName>
    </submittedName>
</protein>
<sequence>MRRSVENHNFFVIDGGGHKPSAWIEVPQTVICPSPANRSDATTFRIASSSARKALELGHRQPLLDLWSLVIGQIPPVYNALIKWGSGEVRNALRSMSSAHACFRGIKRPVGDDDQGYDVYAYVTKPSVLFKYAPSMGCVIELAKIPPDLVCVIYVRMDYPYGRHTPRNKGAPISRGVVTHWELVEADESGLLPVDHQHRYRRQMW</sequence>
<evidence type="ECO:0000313" key="1">
    <source>
        <dbReference type="EMBL" id="EJC78986.1"/>
    </source>
</evidence>
<dbReference type="Proteomes" id="UP000005732">
    <property type="component" value="Unassembled WGS sequence"/>
</dbReference>